<dbReference type="PANTHER" id="PTHR12358:SF54">
    <property type="entry name" value="SPHINGOSINE KINASE RELATED PROTEIN"/>
    <property type="match status" value="1"/>
</dbReference>
<sequence length="332" mass="35862">MPQQRVLILLNSKSGTLANSATHDEPERIRRGFASAGLDADVQDADPANAKRQIQSARESGFSAVVVGGGDGTINAIANAVADTHRDGKPELVFAVLPLGTHNHFAKEMGVPDDLESAVPRIARAVADNTAEPLDMAEINGTLLLNFSGIGLHPELVESRDREHKQIRKIPFVSTLLRKFTKPLSMAVAFARSIGEIRLLRLGIDADGKRRTVISPAVVIGNNVHQMEVFGVSGMSVCRRDALNAYIARVKRPIALVRLLIAAATGSLAKMREFECVSGKALTIHYRRPTLKVSVDGEVMKFKTPLRYRIRKNALKVVQLSEVAASAATAVA</sequence>
<dbReference type="KEGG" id="hbs:IPV69_20330"/>
<evidence type="ECO:0000259" key="5">
    <source>
        <dbReference type="PROSITE" id="PS50146"/>
    </source>
</evidence>
<dbReference type="InterPro" id="IPR017438">
    <property type="entry name" value="ATP-NAD_kinase_N"/>
</dbReference>
<evidence type="ECO:0000256" key="3">
    <source>
        <dbReference type="ARBA" id="ARBA00022777"/>
    </source>
</evidence>
<dbReference type="InterPro" id="IPR001206">
    <property type="entry name" value="Diacylglycerol_kinase_cat_dom"/>
</dbReference>
<protein>
    <recommendedName>
        <fullName evidence="5">DAGKc domain-containing protein</fullName>
    </recommendedName>
</protein>
<dbReference type="GO" id="GO:0016301">
    <property type="term" value="F:kinase activity"/>
    <property type="evidence" value="ECO:0007669"/>
    <property type="project" value="UniProtKB-KW"/>
</dbReference>
<evidence type="ECO:0000256" key="2">
    <source>
        <dbReference type="ARBA" id="ARBA00022741"/>
    </source>
</evidence>
<dbReference type="Gene3D" id="3.40.50.10330">
    <property type="entry name" value="Probable inorganic polyphosphate/atp-NAD kinase, domain 1"/>
    <property type="match status" value="1"/>
</dbReference>
<dbReference type="PROSITE" id="PS50146">
    <property type="entry name" value="DAGK"/>
    <property type="match status" value="1"/>
</dbReference>
<reference evidence="6 7" key="1">
    <citation type="submission" date="2020-10" db="EMBL/GenBank/DDBJ databases">
        <title>Wide distribution of Phycisphaera-like planctomycetes from WD2101 soil group in peatlands and genome analysis of the first cultivated representative.</title>
        <authorList>
            <person name="Dedysh S.N."/>
            <person name="Beletsky A.V."/>
            <person name="Ivanova A."/>
            <person name="Kulichevskaya I.S."/>
            <person name="Suzina N.E."/>
            <person name="Philippov D.A."/>
            <person name="Rakitin A.L."/>
            <person name="Mardanov A.V."/>
            <person name="Ravin N.V."/>
        </authorList>
    </citation>
    <scope>NUCLEOTIDE SEQUENCE [LARGE SCALE GENOMIC DNA]</scope>
    <source>
        <strain evidence="6 7">M1803</strain>
    </source>
</reference>
<accession>A0A7M2WST9</accession>
<evidence type="ECO:0000256" key="1">
    <source>
        <dbReference type="ARBA" id="ARBA00022679"/>
    </source>
</evidence>
<keyword evidence="7" id="KW-1185">Reference proteome</keyword>
<dbReference type="EMBL" id="CP063458">
    <property type="protein sequence ID" value="QOV88568.1"/>
    <property type="molecule type" value="Genomic_DNA"/>
</dbReference>
<dbReference type="Gene3D" id="2.60.200.40">
    <property type="match status" value="1"/>
</dbReference>
<dbReference type="AlphaFoldDB" id="A0A7M2WST9"/>
<organism evidence="6 7">
    <name type="scientific">Humisphaera borealis</name>
    <dbReference type="NCBI Taxonomy" id="2807512"/>
    <lineage>
        <taxon>Bacteria</taxon>
        <taxon>Pseudomonadati</taxon>
        <taxon>Planctomycetota</taxon>
        <taxon>Phycisphaerae</taxon>
        <taxon>Tepidisphaerales</taxon>
        <taxon>Tepidisphaeraceae</taxon>
        <taxon>Humisphaera</taxon>
    </lineage>
</organism>
<dbReference type="SMART" id="SM00046">
    <property type="entry name" value="DAGKc"/>
    <property type="match status" value="1"/>
</dbReference>
<keyword evidence="1" id="KW-0808">Transferase</keyword>
<dbReference type="PANTHER" id="PTHR12358">
    <property type="entry name" value="SPHINGOSINE KINASE"/>
    <property type="match status" value="1"/>
</dbReference>
<evidence type="ECO:0000313" key="7">
    <source>
        <dbReference type="Proteomes" id="UP000593765"/>
    </source>
</evidence>
<dbReference type="InterPro" id="IPR045540">
    <property type="entry name" value="YegS/DAGK_C"/>
</dbReference>
<name>A0A7M2WST9_9BACT</name>
<dbReference type="GO" id="GO:0005524">
    <property type="term" value="F:ATP binding"/>
    <property type="evidence" value="ECO:0007669"/>
    <property type="project" value="UniProtKB-KW"/>
</dbReference>
<proteinExistence type="predicted"/>
<gene>
    <name evidence="6" type="ORF">IPV69_20330</name>
</gene>
<dbReference type="InterPro" id="IPR016064">
    <property type="entry name" value="NAD/diacylglycerol_kinase_sf"/>
</dbReference>
<keyword evidence="4" id="KW-0067">ATP-binding</keyword>
<dbReference type="InterPro" id="IPR050187">
    <property type="entry name" value="Lipid_Phosphate_FormReg"/>
</dbReference>
<dbReference type="Pfam" id="PF19279">
    <property type="entry name" value="YegS_C"/>
    <property type="match status" value="1"/>
</dbReference>
<dbReference type="Proteomes" id="UP000593765">
    <property type="component" value="Chromosome"/>
</dbReference>
<evidence type="ECO:0000256" key="4">
    <source>
        <dbReference type="ARBA" id="ARBA00022840"/>
    </source>
</evidence>
<keyword evidence="3" id="KW-0418">Kinase</keyword>
<feature type="domain" description="DAGKc" evidence="5">
    <location>
        <begin position="1"/>
        <end position="143"/>
    </location>
</feature>
<dbReference type="RefSeq" id="WP_206291557.1">
    <property type="nucleotide sequence ID" value="NZ_CP063458.1"/>
</dbReference>
<dbReference type="Pfam" id="PF00781">
    <property type="entry name" value="DAGK_cat"/>
    <property type="match status" value="1"/>
</dbReference>
<evidence type="ECO:0000313" key="6">
    <source>
        <dbReference type="EMBL" id="QOV88568.1"/>
    </source>
</evidence>
<dbReference type="SUPFAM" id="SSF111331">
    <property type="entry name" value="NAD kinase/diacylglycerol kinase-like"/>
    <property type="match status" value="1"/>
</dbReference>
<keyword evidence="2" id="KW-0547">Nucleotide-binding</keyword>